<gene>
    <name evidence="1" type="ORF">K493DRAFT_205056</name>
</gene>
<dbReference type="SUPFAM" id="SSF53383">
    <property type="entry name" value="PLP-dependent transferases"/>
    <property type="match status" value="1"/>
</dbReference>
<keyword evidence="2" id="KW-1185">Reference proteome</keyword>
<dbReference type="InterPro" id="IPR015424">
    <property type="entry name" value="PyrdxlP-dep_Trfase"/>
</dbReference>
<dbReference type="Proteomes" id="UP000193498">
    <property type="component" value="Unassembled WGS sequence"/>
</dbReference>
<dbReference type="STRING" id="1314790.A0A1Y1Z450"/>
<dbReference type="OrthoDB" id="2382073at2759"/>
<organism evidence="1 2">
    <name type="scientific">Basidiobolus meristosporus CBS 931.73</name>
    <dbReference type="NCBI Taxonomy" id="1314790"/>
    <lineage>
        <taxon>Eukaryota</taxon>
        <taxon>Fungi</taxon>
        <taxon>Fungi incertae sedis</taxon>
        <taxon>Zoopagomycota</taxon>
        <taxon>Entomophthoromycotina</taxon>
        <taxon>Basidiobolomycetes</taxon>
        <taxon>Basidiobolales</taxon>
        <taxon>Basidiobolaceae</taxon>
        <taxon>Basidiobolus</taxon>
    </lineage>
</organism>
<comment type="caution">
    <text evidence="1">The sequence shown here is derived from an EMBL/GenBank/DDBJ whole genome shotgun (WGS) entry which is preliminary data.</text>
</comment>
<dbReference type="Gene3D" id="3.90.1150.10">
    <property type="entry name" value="Aspartate Aminotransferase, domain 1"/>
    <property type="match status" value="1"/>
</dbReference>
<dbReference type="EMBL" id="MCFE01000029">
    <property type="protein sequence ID" value="ORY05033.1"/>
    <property type="molecule type" value="Genomic_DNA"/>
</dbReference>
<feature type="non-terminal residue" evidence="1">
    <location>
        <position position="1"/>
    </location>
</feature>
<reference evidence="1 2" key="1">
    <citation type="submission" date="2016-07" db="EMBL/GenBank/DDBJ databases">
        <title>Pervasive Adenine N6-methylation of Active Genes in Fungi.</title>
        <authorList>
            <consortium name="DOE Joint Genome Institute"/>
            <person name="Mondo S.J."/>
            <person name="Dannebaum R.O."/>
            <person name="Kuo R.C."/>
            <person name="Labutti K."/>
            <person name="Haridas S."/>
            <person name="Kuo A."/>
            <person name="Salamov A."/>
            <person name="Ahrendt S.R."/>
            <person name="Lipzen A."/>
            <person name="Sullivan W."/>
            <person name="Andreopoulos W.B."/>
            <person name="Clum A."/>
            <person name="Lindquist E."/>
            <person name="Daum C."/>
            <person name="Ramamoorthy G.K."/>
            <person name="Gryganskyi A."/>
            <person name="Culley D."/>
            <person name="Magnuson J.K."/>
            <person name="James T.Y."/>
            <person name="O'Malley M.A."/>
            <person name="Stajich J.E."/>
            <person name="Spatafora J.W."/>
            <person name="Visel A."/>
            <person name="Grigoriev I.V."/>
        </authorList>
    </citation>
    <scope>NUCLEOTIDE SEQUENCE [LARGE SCALE GENOMIC DNA]</scope>
    <source>
        <strain evidence="1 2">CBS 931.73</strain>
    </source>
</reference>
<dbReference type="AlphaFoldDB" id="A0A1Y1Z450"/>
<accession>A0A1Y1Z450</accession>
<name>A0A1Y1Z450_9FUNG</name>
<sequence>LQLQCQARSLIRRFRQNIAISKELLLDSESSIQGTLCQVRCGVKPIRSPTVPAGRERVRICIHAHNTKHETDALLKAVETYFRSEPTTIHAKL</sequence>
<evidence type="ECO:0000313" key="2">
    <source>
        <dbReference type="Proteomes" id="UP000193498"/>
    </source>
</evidence>
<dbReference type="InParanoid" id="A0A1Y1Z450"/>
<dbReference type="InterPro" id="IPR015422">
    <property type="entry name" value="PyrdxlP-dep_Trfase_small"/>
</dbReference>
<evidence type="ECO:0008006" key="3">
    <source>
        <dbReference type="Google" id="ProtNLM"/>
    </source>
</evidence>
<proteinExistence type="predicted"/>
<evidence type="ECO:0000313" key="1">
    <source>
        <dbReference type="EMBL" id="ORY05033.1"/>
    </source>
</evidence>
<protein>
    <recommendedName>
        <fullName evidence="3">Aminotransferase class I/classII domain-containing protein</fullName>
    </recommendedName>
</protein>